<dbReference type="InterPro" id="IPR023267">
    <property type="entry name" value="RCMT"/>
</dbReference>
<dbReference type="InterPro" id="IPR049560">
    <property type="entry name" value="MeTrfase_RsmB-F_NOP2_cat"/>
</dbReference>
<dbReference type="InterPro" id="IPR023270">
    <property type="entry name" value="RCMT_NCL1"/>
</dbReference>
<keyword evidence="8" id="KW-0819">tRNA processing</keyword>
<evidence type="ECO:0000256" key="3">
    <source>
        <dbReference type="ARBA" id="ARBA00012629"/>
    </source>
</evidence>
<evidence type="ECO:0000256" key="8">
    <source>
        <dbReference type="ARBA" id="ARBA00022694"/>
    </source>
</evidence>
<proteinExistence type="inferred from homology"/>
<name>A0AAN9BZB6_9CAEN</name>
<dbReference type="PANTHER" id="PTHR22808:SF1">
    <property type="entry name" value="RNA CYTOSINE-C(5)-METHYLTRANSFERASE NSUN2-RELATED"/>
    <property type="match status" value="1"/>
</dbReference>
<feature type="compositionally biased region" description="Basic and acidic residues" evidence="12">
    <location>
        <begin position="799"/>
        <end position="809"/>
    </location>
</feature>
<dbReference type="PROSITE" id="PS51686">
    <property type="entry name" value="SAM_MT_RSMB_NOP"/>
    <property type="match status" value="1"/>
</dbReference>
<feature type="binding site" evidence="11">
    <location>
        <position position="290"/>
    </location>
    <ligand>
        <name>S-adenosyl-L-methionine</name>
        <dbReference type="ChEBI" id="CHEBI:59789"/>
    </ligand>
</feature>
<evidence type="ECO:0000256" key="1">
    <source>
        <dbReference type="ARBA" id="ARBA00004123"/>
    </source>
</evidence>
<dbReference type="InterPro" id="IPR057286">
    <property type="entry name" value="PUA_NSUN2"/>
</dbReference>
<evidence type="ECO:0000256" key="4">
    <source>
        <dbReference type="ARBA" id="ARBA00022555"/>
    </source>
</evidence>
<evidence type="ECO:0000313" key="15">
    <source>
        <dbReference type="Proteomes" id="UP001374579"/>
    </source>
</evidence>
<evidence type="ECO:0000259" key="13">
    <source>
        <dbReference type="PROSITE" id="PS51686"/>
    </source>
</evidence>
<feature type="compositionally biased region" description="Basic and acidic residues" evidence="12">
    <location>
        <begin position="555"/>
        <end position="573"/>
    </location>
</feature>
<dbReference type="Pfam" id="PF25376">
    <property type="entry name" value="Pre-PUA_NSUN2"/>
    <property type="match status" value="1"/>
</dbReference>
<dbReference type="SUPFAM" id="SSF53335">
    <property type="entry name" value="S-adenosyl-L-methionine-dependent methyltransferases"/>
    <property type="match status" value="1"/>
</dbReference>
<feature type="compositionally biased region" description="Low complexity" evidence="12">
    <location>
        <begin position="780"/>
        <end position="789"/>
    </location>
</feature>
<comment type="similarity">
    <text evidence="2 11">Belongs to the class I-like SAM-binding methyltransferase superfamily. RsmB/NOP family.</text>
</comment>
<dbReference type="GO" id="GO:0005634">
    <property type="term" value="C:nucleus"/>
    <property type="evidence" value="ECO:0007669"/>
    <property type="project" value="UniProtKB-SubCell"/>
</dbReference>
<feature type="binding site" evidence="11">
    <location>
        <position position="317"/>
    </location>
    <ligand>
        <name>S-adenosyl-L-methionine</name>
        <dbReference type="ChEBI" id="CHEBI:59789"/>
    </ligand>
</feature>
<dbReference type="PRINTS" id="PR02011">
    <property type="entry name" value="RCMTNCL1"/>
</dbReference>
<evidence type="ECO:0000256" key="5">
    <source>
        <dbReference type="ARBA" id="ARBA00022603"/>
    </source>
</evidence>
<dbReference type="EMBL" id="JBAMIC010000001">
    <property type="protein sequence ID" value="KAK7114351.1"/>
    <property type="molecule type" value="Genomic_DNA"/>
</dbReference>
<feature type="region of interest" description="Disordered" evidence="12">
    <location>
        <begin position="773"/>
        <end position="824"/>
    </location>
</feature>
<keyword evidence="6 11" id="KW-0808">Transferase</keyword>
<feature type="binding site" evidence="11">
    <location>
        <begin position="233"/>
        <end position="239"/>
    </location>
    <ligand>
        <name>S-adenosyl-L-methionine</name>
        <dbReference type="ChEBI" id="CHEBI:59789"/>
    </ligand>
</feature>
<dbReference type="EC" id="2.1.1.203" evidence="3"/>
<keyword evidence="4" id="KW-0820">tRNA-binding</keyword>
<evidence type="ECO:0000256" key="11">
    <source>
        <dbReference type="PROSITE-ProRule" id="PRU01023"/>
    </source>
</evidence>
<comment type="subcellular location">
    <subcellularLocation>
        <location evidence="1">Nucleus</location>
    </subcellularLocation>
</comment>
<feature type="compositionally biased region" description="Polar residues" evidence="12">
    <location>
        <begin position="519"/>
        <end position="548"/>
    </location>
</feature>
<dbReference type="InterPro" id="IPR057285">
    <property type="entry name" value="Pre-PUA_NSUN2"/>
</dbReference>
<dbReference type="InterPro" id="IPR029063">
    <property type="entry name" value="SAM-dependent_MTases_sf"/>
</dbReference>
<feature type="active site" description="Nucleophile" evidence="11">
    <location>
        <position position="370"/>
    </location>
</feature>
<keyword evidence="7 11" id="KW-0949">S-adenosyl-L-methionine</keyword>
<sequence>MRCLLGLFIHNRLPYLQNFNKMGRRKWQNQRNPLPYKNERNYSQTTKDNVLFRKYYSNLGLMPESEVQDFYDRMKEPLPVTFRITGYKSQANELLKIIRTQFFDSLVGASASVKSQNNSTTSSTADGGGGGEKAAVPWGQGAVAFNAGDVPVSKALTMDAIKPPKCLTWYPDQLAWQIDLSRKAVRSQEILSKLHEFLVSETESGNISRQEAVSMIPPLVLDVQPQSRVLDMCAAPGSKTAQLIEYLHKDETGVPEGVVVANDKENKRCYLMVHQVKRLASPCCMIVNHDAAFFPKLRVSMDEEKPEFMLFDRVLADVPCSGDGTMRKNIDIWSKWQPTMGTSLHGLQIKIVKRGLELLEVGGRLVYSTCSMQPVEDEAVMAEMLRRCEGSVELVDVSSMMPGLKTVPGLSKWKMMNKLGNWMDDFESVPQNFKSLFTKSMFSPTAEEAEKFNLNLCHRVLPHHQDTGGFFFAALRKVGNLPWSREARVEKEEALKREQTASEKVTSEGPPTQEKMAVTETTTDKPANSNTDSTAVQRKSEDANATNDNSRKRKGESEEGPQPKKKELKGYREDPFLFMQPGDPVWPPIRDFYGLTDEFPSNQLLYRSEQGAKRSLYFVSKAIRQIVLSNENRVRFINMGVKFVSRSPSPLVPDCEFRITQESMGSLASHLTKRTVSITREDAVTIFREENPFLSKMSQSTQDTLETIVPGSVVFVYKPTESNPQPACTLTFCGWKGKASVRSFVPRFERSHCLRLFGQDLAQIKAEVAKMKKDRQQKFDAAAASAADGDPPPLEDEEEKKPAPLKEEGGGEPMVKAGEDGEKE</sequence>
<dbReference type="Pfam" id="PF01189">
    <property type="entry name" value="Methyltr_RsmB-F"/>
    <property type="match status" value="1"/>
</dbReference>
<dbReference type="InterPro" id="IPR001678">
    <property type="entry name" value="MeTrfase_RsmB-F_NOP2_dom"/>
</dbReference>
<evidence type="ECO:0000256" key="7">
    <source>
        <dbReference type="ARBA" id="ARBA00022691"/>
    </source>
</evidence>
<protein>
    <recommendedName>
        <fullName evidence="3">tRNA (cytosine(34)-C(5))-methyltransferase</fullName>
        <ecNumber evidence="3">2.1.1.203</ecNumber>
    </recommendedName>
</protein>
<evidence type="ECO:0000256" key="12">
    <source>
        <dbReference type="SAM" id="MobiDB-lite"/>
    </source>
</evidence>
<evidence type="ECO:0000256" key="10">
    <source>
        <dbReference type="ARBA" id="ARBA00023242"/>
    </source>
</evidence>
<gene>
    <name evidence="14" type="ORF">V1264_000425</name>
</gene>
<evidence type="ECO:0000256" key="2">
    <source>
        <dbReference type="ARBA" id="ARBA00007494"/>
    </source>
</evidence>
<feature type="region of interest" description="Disordered" evidence="12">
    <location>
        <begin position="492"/>
        <end position="573"/>
    </location>
</feature>
<comment type="caution">
    <text evidence="14">The sequence shown here is derived from an EMBL/GenBank/DDBJ whole genome shotgun (WGS) entry which is preliminary data.</text>
</comment>
<keyword evidence="9 11" id="KW-0694">RNA-binding</keyword>
<organism evidence="14 15">
    <name type="scientific">Littorina saxatilis</name>
    <dbReference type="NCBI Taxonomy" id="31220"/>
    <lineage>
        <taxon>Eukaryota</taxon>
        <taxon>Metazoa</taxon>
        <taxon>Spiralia</taxon>
        <taxon>Lophotrochozoa</taxon>
        <taxon>Mollusca</taxon>
        <taxon>Gastropoda</taxon>
        <taxon>Caenogastropoda</taxon>
        <taxon>Littorinimorpha</taxon>
        <taxon>Littorinoidea</taxon>
        <taxon>Littorinidae</taxon>
        <taxon>Littorina</taxon>
    </lineage>
</organism>
<keyword evidence="5 11" id="KW-0489">Methyltransferase</keyword>
<dbReference type="GO" id="GO:0005737">
    <property type="term" value="C:cytoplasm"/>
    <property type="evidence" value="ECO:0007669"/>
    <property type="project" value="TreeGrafter"/>
</dbReference>
<dbReference type="GO" id="GO:0030488">
    <property type="term" value="P:tRNA methylation"/>
    <property type="evidence" value="ECO:0007669"/>
    <property type="project" value="TreeGrafter"/>
</dbReference>
<dbReference type="PRINTS" id="PR02008">
    <property type="entry name" value="RCMTFAMILY"/>
</dbReference>
<keyword evidence="15" id="KW-1185">Reference proteome</keyword>
<dbReference type="Gene3D" id="3.40.50.150">
    <property type="entry name" value="Vaccinia Virus protein VP39"/>
    <property type="match status" value="1"/>
</dbReference>
<dbReference type="GO" id="GO:0000049">
    <property type="term" value="F:tRNA binding"/>
    <property type="evidence" value="ECO:0007669"/>
    <property type="project" value="UniProtKB-KW"/>
</dbReference>
<feature type="domain" description="SAM-dependent MTase RsmB/NOP-type" evidence="13">
    <location>
        <begin position="70"/>
        <end position="478"/>
    </location>
</feature>
<dbReference type="InterPro" id="IPR018314">
    <property type="entry name" value="RsmB/NOL1/NOP2-like_CS"/>
</dbReference>
<dbReference type="GO" id="GO:0016428">
    <property type="term" value="F:tRNA (cytidine-5-)-methyltransferase activity"/>
    <property type="evidence" value="ECO:0007669"/>
    <property type="project" value="InterPro"/>
</dbReference>
<feature type="binding site" evidence="11">
    <location>
        <position position="263"/>
    </location>
    <ligand>
        <name>S-adenosyl-L-methionine</name>
        <dbReference type="ChEBI" id="CHEBI:59789"/>
    </ligand>
</feature>
<accession>A0AAN9BZB6</accession>
<evidence type="ECO:0000256" key="6">
    <source>
        <dbReference type="ARBA" id="ARBA00022679"/>
    </source>
</evidence>
<evidence type="ECO:0000313" key="14">
    <source>
        <dbReference type="EMBL" id="KAK7114351.1"/>
    </source>
</evidence>
<dbReference type="PANTHER" id="PTHR22808">
    <property type="entry name" value="NCL1 YEAST -RELATED NOL1/NOP2/FMU SUN DOMAIN-CONTAINING"/>
    <property type="match status" value="1"/>
</dbReference>
<keyword evidence="10" id="KW-0539">Nucleus</keyword>
<dbReference type="Proteomes" id="UP001374579">
    <property type="component" value="Unassembled WGS sequence"/>
</dbReference>
<dbReference type="AlphaFoldDB" id="A0AAN9BZB6"/>
<reference evidence="14 15" key="1">
    <citation type="submission" date="2024-02" db="EMBL/GenBank/DDBJ databases">
        <title>Chromosome-scale genome assembly of the rough periwinkle Littorina saxatilis.</title>
        <authorList>
            <person name="De Jode A."/>
            <person name="Faria R."/>
            <person name="Formenti G."/>
            <person name="Sims Y."/>
            <person name="Smith T.P."/>
            <person name="Tracey A."/>
            <person name="Wood J.M.D."/>
            <person name="Zagrodzka Z.B."/>
            <person name="Johannesson K."/>
            <person name="Butlin R.K."/>
            <person name="Leder E.H."/>
        </authorList>
    </citation>
    <scope>NUCLEOTIDE SEQUENCE [LARGE SCALE GENOMIC DNA]</scope>
    <source>
        <strain evidence="14">Snail1</strain>
        <tissue evidence="14">Muscle</tissue>
    </source>
</reference>
<dbReference type="Pfam" id="PF25378">
    <property type="entry name" value="PUA_NSUN2"/>
    <property type="match status" value="1"/>
</dbReference>
<dbReference type="PROSITE" id="PS01153">
    <property type="entry name" value="NOL1_NOP2_SUN"/>
    <property type="match status" value="1"/>
</dbReference>
<evidence type="ECO:0000256" key="9">
    <source>
        <dbReference type="ARBA" id="ARBA00022884"/>
    </source>
</evidence>
<feature type="compositionally biased region" description="Basic and acidic residues" evidence="12">
    <location>
        <begin position="492"/>
        <end position="501"/>
    </location>
</feature>